<gene>
    <name evidence="2" type="ORF">SD77_2308</name>
</gene>
<dbReference type="PANTHER" id="PTHR31302:SF32">
    <property type="entry name" value="PHOSPHOESTERASE"/>
    <property type="match status" value="1"/>
</dbReference>
<dbReference type="EMBL" id="JXLP01000002">
    <property type="protein sequence ID" value="KIL79854.1"/>
    <property type="molecule type" value="Genomic_DNA"/>
</dbReference>
<sequence>MWREAQRNEVKTDRRVFPDYPWKRPLTLFFISDIHRRVIHPSLIEKVKGKADVVIIGGDLAEKGVPLSRVSNNLKRLRQIAPVFFVWGNNDYEIPEADLERLFKEHSVHVLRNESVCLPGSEGESAVYLLGVDDFSKGHSSKAAAFQGVPDQAFKILVSHNPVFQRKLTAADGIALFLSGHTHGGQIRLFGIGPYKEGGWEKHGDMDMLISNGYGTSAVPLRLGAKAETHLITLTREERASSLKSHNNSPSAF</sequence>
<name>A0ABR5AYT8_BACBA</name>
<accession>A0ABR5AYT8</accession>
<dbReference type="Pfam" id="PF00149">
    <property type="entry name" value="Metallophos"/>
    <property type="match status" value="1"/>
</dbReference>
<protein>
    <submittedName>
        <fullName evidence="2">Phosphoesterase</fullName>
    </submittedName>
</protein>
<evidence type="ECO:0000313" key="2">
    <source>
        <dbReference type="EMBL" id="KIL79854.1"/>
    </source>
</evidence>
<dbReference type="PANTHER" id="PTHR31302">
    <property type="entry name" value="TRANSMEMBRANE PROTEIN WITH METALLOPHOSPHOESTERASE DOMAIN-RELATED"/>
    <property type="match status" value="1"/>
</dbReference>
<dbReference type="Proteomes" id="UP000031982">
    <property type="component" value="Unassembled WGS sequence"/>
</dbReference>
<reference evidence="2 3" key="1">
    <citation type="submission" date="2015-01" db="EMBL/GenBank/DDBJ databases">
        <title>Genome Assembly of Bacillus badius MTCC 1458.</title>
        <authorList>
            <person name="Verma A."/>
            <person name="Khatri I."/>
            <person name="Mual P."/>
            <person name="Subramanian S."/>
            <person name="Krishnamurthi S."/>
        </authorList>
    </citation>
    <scope>NUCLEOTIDE SEQUENCE [LARGE SCALE GENOMIC DNA]</scope>
    <source>
        <strain evidence="2 3">MTCC 1458</strain>
    </source>
</reference>
<evidence type="ECO:0000313" key="3">
    <source>
        <dbReference type="Proteomes" id="UP000031982"/>
    </source>
</evidence>
<dbReference type="InterPro" id="IPR004843">
    <property type="entry name" value="Calcineurin-like_PHP"/>
</dbReference>
<keyword evidence="3" id="KW-1185">Reference proteome</keyword>
<dbReference type="SUPFAM" id="SSF56300">
    <property type="entry name" value="Metallo-dependent phosphatases"/>
    <property type="match status" value="1"/>
</dbReference>
<feature type="domain" description="Calcineurin-like phosphoesterase" evidence="1">
    <location>
        <begin position="27"/>
        <end position="184"/>
    </location>
</feature>
<dbReference type="InterPro" id="IPR029052">
    <property type="entry name" value="Metallo-depent_PP-like"/>
</dbReference>
<proteinExistence type="predicted"/>
<dbReference type="InterPro" id="IPR051158">
    <property type="entry name" value="Metallophosphoesterase_sf"/>
</dbReference>
<comment type="caution">
    <text evidence="2">The sequence shown here is derived from an EMBL/GenBank/DDBJ whole genome shotgun (WGS) entry which is preliminary data.</text>
</comment>
<evidence type="ECO:0000259" key="1">
    <source>
        <dbReference type="Pfam" id="PF00149"/>
    </source>
</evidence>
<organism evidence="2 3">
    <name type="scientific">Bacillus badius</name>
    <dbReference type="NCBI Taxonomy" id="1455"/>
    <lineage>
        <taxon>Bacteria</taxon>
        <taxon>Bacillati</taxon>
        <taxon>Bacillota</taxon>
        <taxon>Bacilli</taxon>
        <taxon>Bacillales</taxon>
        <taxon>Bacillaceae</taxon>
        <taxon>Pseudobacillus</taxon>
    </lineage>
</organism>
<dbReference type="Gene3D" id="3.60.21.10">
    <property type="match status" value="1"/>
</dbReference>